<organism evidence="1 2">
    <name type="scientific">Hymenobacter fodinae</name>
    <dbReference type="NCBI Taxonomy" id="2510796"/>
    <lineage>
        <taxon>Bacteria</taxon>
        <taxon>Pseudomonadati</taxon>
        <taxon>Bacteroidota</taxon>
        <taxon>Cytophagia</taxon>
        <taxon>Cytophagales</taxon>
        <taxon>Hymenobacteraceae</taxon>
        <taxon>Hymenobacter</taxon>
    </lineage>
</organism>
<dbReference type="Proteomes" id="UP000298337">
    <property type="component" value="Unassembled WGS sequence"/>
</dbReference>
<dbReference type="EMBL" id="SRLA01000002">
    <property type="protein sequence ID" value="TGE07720.1"/>
    <property type="molecule type" value="Genomic_DNA"/>
</dbReference>
<protein>
    <submittedName>
        <fullName evidence="1">Uncharacterized protein</fullName>
    </submittedName>
</protein>
<comment type="caution">
    <text evidence="1">The sequence shown here is derived from an EMBL/GenBank/DDBJ whole genome shotgun (WGS) entry which is preliminary data.</text>
</comment>
<name>A0A4Z0P6T3_9BACT</name>
<dbReference type="AlphaFoldDB" id="A0A4Z0P6T3"/>
<evidence type="ECO:0000313" key="1">
    <source>
        <dbReference type="EMBL" id="TGE07720.1"/>
    </source>
</evidence>
<reference evidence="1 2" key="1">
    <citation type="submission" date="2019-04" db="EMBL/GenBank/DDBJ databases">
        <authorList>
            <person name="Feng G."/>
            <person name="Zhang J."/>
            <person name="Zhu H."/>
        </authorList>
    </citation>
    <scope>NUCLEOTIDE SEQUENCE [LARGE SCALE GENOMIC DNA]</scope>
    <source>
        <strain evidence="1 2">92R-1</strain>
    </source>
</reference>
<gene>
    <name evidence="1" type="ORF">EU556_08170</name>
</gene>
<dbReference type="OrthoDB" id="880312at2"/>
<proteinExistence type="predicted"/>
<keyword evidence="2" id="KW-1185">Reference proteome</keyword>
<sequence>MNLAQLLKTEITRTQQELGDSITASGQRATGRTIAALRNESAPELARLYGPAHLGALEEGSGPAADPKAKPGRAMIADITAWLQARGYDASPWAVATSILRKGTRLHRNQDPRFARPTGTLRDVLAASRARLRTDLAAEVRRSLRSELFADFTSKTAY</sequence>
<dbReference type="RefSeq" id="WP_135433063.1">
    <property type="nucleotide sequence ID" value="NZ_SRLA01000002.1"/>
</dbReference>
<accession>A0A4Z0P6T3</accession>
<evidence type="ECO:0000313" key="2">
    <source>
        <dbReference type="Proteomes" id="UP000298337"/>
    </source>
</evidence>